<keyword evidence="1" id="KW-0472">Membrane</keyword>
<feature type="transmembrane region" description="Helical" evidence="1">
    <location>
        <begin position="25"/>
        <end position="44"/>
    </location>
</feature>
<keyword evidence="3" id="KW-1185">Reference proteome</keyword>
<accession>G5JPJ7</accession>
<evidence type="ECO:0000313" key="2">
    <source>
        <dbReference type="EMBL" id="EHI75472.1"/>
    </source>
</evidence>
<gene>
    <name evidence="2" type="ORF">STRCR_0350</name>
</gene>
<comment type="caution">
    <text evidence="2">The sequence shown here is derived from an EMBL/GenBank/DDBJ whole genome shotgun (WGS) entry which is preliminary data.</text>
</comment>
<protein>
    <submittedName>
        <fullName evidence="2">Uncharacterized protein</fullName>
    </submittedName>
</protein>
<sequence>MVQNVAISAGSAIGSTCLNLWSNNLLLATRIGWGITLALVIVSLKEMIHFSNHDN</sequence>
<evidence type="ECO:0000313" key="3">
    <source>
        <dbReference type="Proteomes" id="UP000004322"/>
    </source>
</evidence>
<dbReference type="EMBL" id="AEUV02000002">
    <property type="protein sequence ID" value="EHI75472.1"/>
    <property type="molecule type" value="Genomic_DNA"/>
</dbReference>
<organism evidence="2 3">
    <name type="scientific">Streptococcus criceti HS-6</name>
    <dbReference type="NCBI Taxonomy" id="873449"/>
    <lineage>
        <taxon>Bacteria</taxon>
        <taxon>Bacillati</taxon>
        <taxon>Bacillota</taxon>
        <taxon>Bacilli</taxon>
        <taxon>Lactobacillales</taxon>
        <taxon>Streptococcaceae</taxon>
        <taxon>Streptococcus</taxon>
    </lineage>
</organism>
<dbReference type="AlphaFoldDB" id="G5JPJ7"/>
<proteinExistence type="predicted"/>
<reference evidence="2" key="1">
    <citation type="submission" date="2011-07" db="EMBL/GenBank/DDBJ databases">
        <authorList>
            <person name="Stanhope M.J."/>
            <person name="Durkin A.S."/>
            <person name="Hostetler J."/>
            <person name="Kim M."/>
            <person name="Radune D."/>
            <person name="Singh I."/>
            <person name="Town C.D."/>
        </authorList>
    </citation>
    <scope>NUCLEOTIDE SEQUENCE [LARGE SCALE GENOMIC DNA]</scope>
    <source>
        <strain evidence="2">HS-6</strain>
    </source>
</reference>
<evidence type="ECO:0000256" key="1">
    <source>
        <dbReference type="SAM" id="Phobius"/>
    </source>
</evidence>
<keyword evidence="1" id="KW-0812">Transmembrane</keyword>
<dbReference type="Proteomes" id="UP000004322">
    <property type="component" value="Unassembled WGS sequence"/>
</dbReference>
<keyword evidence="1" id="KW-1133">Transmembrane helix</keyword>
<name>G5JPJ7_STRCG</name>